<protein>
    <submittedName>
        <fullName evidence="1">Uncharacterized protein</fullName>
    </submittedName>
</protein>
<name>A0A7W5K522_9GAMM</name>
<keyword evidence="2" id="KW-1185">Reference proteome</keyword>
<organism evidence="1 2">
    <name type="scientific">Halomonas campaniensis</name>
    <dbReference type="NCBI Taxonomy" id="213554"/>
    <lineage>
        <taxon>Bacteria</taxon>
        <taxon>Pseudomonadati</taxon>
        <taxon>Pseudomonadota</taxon>
        <taxon>Gammaproteobacteria</taxon>
        <taxon>Oceanospirillales</taxon>
        <taxon>Halomonadaceae</taxon>
        <taxon>Halomonas</taxon>
    </lineage>
</organism>
<gene>
    <name evidence="1" type="ORF">BDK63_002992</name>
</gene>
<accession>A0A7W5K522</accession>
<dbReference type="AlphaFoldDB" id="A0A7W5K522"/>
<proteinExistence type="predicted"/>
<reference evidence="1 2" key="1">
    <citation type="submission" date="2020-08" db="EMBL/GenBank/DDBJ databases">
        <title>Genomic Encyclopedia of Archaeal and Bacterial Type Strains, Phase II (KMG-II): from individual species to whole genera.</title>
        <authorList>
            <person name="Goeker M."/>
        </authorList>
    </citation>
    <scope>NUCLEOTIDE SEQUENCE [LARGE SCALE GENOMIC DNA]</scope>
    <source>
        <strain evidence="1 2">5AG</strain>
    </source>
</reference>
<dbReference type="Proteomes" id="UP000553442">
    <property type="component" value="Unassembled WGS sequence"/>
</dbReference>
<dbReference type="EMBL" id="JACHZF010000024">
    <property type="protein sequence ID" value="MBB3332098.1"/>
    <property type="molecule type" value="Genomic_DNA"/>
</dbReference>
<comment type="caution">
    <text evidence="1">The sequence shown here is derived from an EMBL/GenBank/DDBJ whole genome shotgun (WGS) entry which is preliminary data.</text>
</comment>
<sequence>MTLPTHLFGTLKRLLATRALDRVLLRSTRGERQP</sequence>
<evidence type="ECO:0000313" key="2">
    <source>
        <dbReference type="Proteomes" id="UP000553442"/>
    </source>
</evidence>
<evidence type="ECO:0000313" key="1">
    <source>
        <dbReference type="EMBL" id="MBB3332098.1"/>
    </source>
</evidence>